<dbReference type="GO" id="GO:0004553">
    <property type="term" value="F:hydrolase activity, hydrolyzing O-glycosyl compounds"/>
    <property type="evidence" value="ECO:0007669"/>
    <property type="project" value="InterPro"/>
</dbReference>
<comment type="caution">
    <text evidence="4">The sequence shown here is derived from an EMBL/GenBank/DDBJ whole genome shotgun (WGS) entry which is preliminary data.</text>
</comment>
<protein>
    <recommendedName>
        <fullName evidence="3">Dockerin domain-containing protein</fullName>
    </recommendedName>
</protein>
<dbReference type="GO" id="GO:0000272">
    <property type="term" value="P:polysaccharide catabolic process"/>
    <property type="evidence" value="ECO:0007669"/>
    <property type="project" value="InterPro"/>
</dbReference>
<dbReference type="InterPro" id="IPR036439">
    <property type="entry name" value="Dockerin_dom_sf"/>
</dbReference>
<evidence type="ECO:0000256" key="1">
    <source>
        <dbReference type="ARBA" id="ARBA00022729"/>
    </source>
</evidence>
<dbReference type="OrthoDB" id="5381604at2"/>
<gene>
    <name evidence="4" type="ORF">DIS07_05925</name>
</gene>
<dbReference type="Gene3D" id="1.10.1330.10">
    <property type="entry name" value="Dockerin domain"/>
    <property type="match status" value="1"/>
</dbReference>
<dbReference type="InterPro" id="IPR008965">
    <property type="entry name" value="CBM2/CBM3_carb-bd_dom_sf"/>
</dbReference>
<dbReference type="Gene3D" id="2.60.40.680">
    <property type="match status" value="2"/>
</dbReference>
<dbReference type="InterPro" id="IPR002105">
    <property type="entry name" value="Dockerin_1_rpt"/>
</dbReference>
<keyword evidence="5" id="KW-1185">Reference proteome</keyword>
<dbReference type="EMBL" id="QFFG01000002">
    <property type="protein sequence ID" value="PWG05974.1"/>
    <property type="molecule type" value="Genomic_DNA"/>
</dbReference>
<dbReference type="InterPro" id="IPR026444">
    <property type="entry name" value="Secre_tail"/>
</dbReference>
<evidence type="ECO:0000259" key="3">
    <source>
        <dbReference type="PROSITE" id="PS51766"/>
    </source>
</evidence>
<sequence length="854" mass="95191">MRKITIFIWFLSIFSVAQEVEKKSLIFKEIGFNSSFLKKQSQNVIYNIKDLRWTNKIDQDNDGYDRSRKLEFNPDVSNGSATIYANIYYKLSSSTRYVFYKKTGNIGISGNTNRYYSVDINSLNRGIYDFRIDLVDANTKVVKDFENANSKAILNDERFEKTSEDPTQQTFNITSASWTNIVDNDKDGYRSSGRLVFRPSVSSGTATVYARIYRKLYNSNNYSLYKTTNNFSISSVASNSYNIDIGGANGELARGIYDFRIDLFKSGSTSIKATRGPSNDPDLNDERFEKTSEDPTQQTFNITSASWTNIVDNDKDGYRSSGRLVFRPSVSSGTATVYARIYRKLYNSNNYSLYKTTNNFSISSVASNSYNIDIGGANGELARGIYDFRIDLFKSGSTSIKATRGPSNDPDLNDERFEKTSEDNSNNTNCIFVKDTDAFKATKNNIEIVLENSKTLKGFQFDVEIPIGFTFQIPDLKKSPLLDNFQVSGSYINSNTIRIIAFSLNNAVISTNKQSLLTLPIYIDKSVTEGKYQIPITNKIISDVNNDNIASNCTADGTVTVKSGIQGDVNSDLVVNILDILGVVDHIFGNTPSNFNSALADLNTDNTINVLDILEIQDIILGSNTSSKSTINHSKTDLNYLFIKDLTVSPDSNNKLEIKLKNNNIIKGMQFDVELPSGVTFNPSDIESTTRLDGFNVSSNKLSGNTYRVLIFSLTSKTLPVGDGTILKLPISISSDISLDTYPITFTKVTLSNTNNVNVASTPETIGNIIINTLSNYELEKNFSFLVFPNPAKDNITITSSFEINKVEVYSLLGKRVIESTTTKSINIKKLSNAIYFVKVITKRGSAIKRFVKQ</sequence>
<dbReference type="NCBIfam" id="TIGR04183">
    <property type="entry name" value="Por_Secre_tail"/>
    <property type="match status" value="1"/>
</dbReference>
<dbReference type="Pfam" id="PF00404">
    <property type="entry name" value="Dockerin_1"/>
    <property type="match status" value="1"/>
</dbReference>
<dbReference type="NCBIfam" id="NF038116">
    <property type="entry name" value="Sden1266_dom"/>
    <property type="match status" value="3"/>
</dbReference>
<dbReference type="PROSITE" id="PS51766">
    <property type="entry name" value="DOCKERIN"/>
    <property type="match status" value="1"/>
</dbReference>
<reference evidence="4 5" key="1">
    <citation type="submission" date="2018-05" db="EMBL/GenBank/DDBJ databases">
        <title>Polaribacter aquimarinus sp. nov., isolated from sediment in a sediment of sea.</title>
        <authorList>
            <person name="Lu D."/>
        </authorList>
    </citation>
    <scope>NUCLEOTIDE SEQUENCE [LARGE SCALE GENOMIC DNA]</scope>
    <source>
        <strain evidence="4 5">ZY113</strain>
    </source>
</reference>
<feature type="compositionally biased region" description="Basic and acidic residues" evidence="2">
    <location>
        <begin position="284"/>
        <end position="293"/>
    </location>
</feature>
<dbReference type="Pfam" id="PF18962">
    <property type="entry name" value="Por_Secre_tail"/>
    <property type="match status" value="1"/>
</dbReference>
<dbReference type="RefSeq" id="WP_109404305.1">
    <property type="nucleotide sequence ID" value="NZ_QFFG01000002.1"/>
</dbReference>
<dbReference type="SUPFAM" id="SSF63446">
    <property type="entry name" value="Type I dockerin domain"/>
    <property type="match status" value="1"/>
</dbReference>
<dbReference type="InterPro" id="IPR016134">
    <property type="entry name" value="Dockerin_dom"/>
</dbReference>
<feature type="compositionally biased region" description="Basic and acidic residues" evidence="2">
    <location>
        <begin position="413"/>
        <end position="422"/>
    </location>
</feature>
<feature type="domain" description="Dockerin" evidence="3">
    <location>
        <begin position="562"/>
        <end position="629"/>
    </location>
</feature>
<evidence type="ECO:0000313" key="5">
    <source>
        <dbReference type="Proteomes" id="UP000245670"/>
    </source>
</evidence>
<accession>A0A2U2JCC3</accession>
<feature type="region of interest" description="Disordered" evidence="2">
    <location>
        <begin position="272"/>
        <end position="295"/>
    </location>
</feature>
<dbReference type="AlphaFoldDB" id="A0A2U2JCC3"/>
<dbReference type="Proteomes" id="UP000245670">
    <property type="component" value="Unassembled WGS sequence"/>
</dbReference>
<name>A0A2U2JCC3_9FLAO</name>
<organism evidence="4 5">
    <name type="scientific">Polaribacter aquimarinus</name>
    <dbReference type="NCBI Taxonomy" id="2100726"/>
    <lineage>
        <taxon>Bacteria</taxon>
        <taxon>Pseudomonadati</taxon>
        <taxon>Bacteroidota</taxon>
        <taxon>Flavobacteriia</taxon>
        <taxon>Flavobacteriales</taxon>
        <taxon>Flavobacteriaceae</taxon>
    </lineage>
</organism>
<dbReference type="GO" id="GO:0030246">
    <property type="term" value="F:carbohydrate binding"/>
    <property type="evidence" value="ECO:0007669"/>
    <property type="project" value="InterPro"/>
</dbReference>
<feature type="region of interest" description="Disordered" evidence="2">
    <location>
        <begin position="401"/>
        <end position="423"/>
    </location>
</feature>
<evidence type="ECO:0000313" key="4">
    <source>
        <dbReference type="EMBL" id="PWG05974.1"/>
    </source>
</evidence>
<evidence type="ECO:0000256" key="2">
    <source>
        <dbReference type="SAM" id="MobiDB-lite"/>
    </source>
</evidence>
<proteinExistence type="predicted"/>
<dbReference type="CDD" id="cd14256">
    <property type="entry name" value="Dockerin_I"/>
    <property type="match status" value="1"/>
</dbReference>
<keyword evidence="1" id="KW-0732">Signal</keyword>
<dbReference type="SUPFAM" id="SSF49384">
    <property type="entry name" value="Carbohydrate-binding domain"/>
    <property type="match status" value="1"/>
</dbReference>